<dbReference type="Gene3D" id="1.25.40.10">
    <property type="entry name" value="Tetratricopeptide repeat domain"/>
    <property type="match status" value="1"/>
</dbReference>
<evidence type="ECO:0000313" key="2">
    <source>
        <dbReference type="Proteomes" id="UP001244341"/>
    </source>
</evidence>
<gene>
    <name evidence="1" type="ORF">OEZ85_006125</name>
</gene>
<dbReference type="PANTHER" id="PTHR40375:SF2">
    <property type="entry name" value="SPORULATION-SPECIFIC PROTEIN 22"/>
    <property type="match status" value="1"/>
</dbReference>
<dbReference type="Proteomes" id="UP001244341">
    <property type="component" value="Chromosome 11b"/>
</dbReference>
<sequence>MAEVLRECVADVKRCAELLGHAGDDANTAEQFGAAVTKLRAACAELQLCDSSSSAQDSGNIWGSICAVWNTAVGVANNGHCEEAAVAVQVAWVRHVACELCLVLLQAGQLPQQHQLQLIDFCIKANQAWAALEMWEQAEVLLANAARLVDNMCTADAAALQQQDGAAASSRAWDGATAAERRCLMLFDVNAARYIAASNLGQQDLAGQALSRARSAAEDMAGSAETSSRLCYQLAKTIHSEAVKAMVEPQEPEAAAATAADLAAAYELVCRARDCRAELSSAMEVLLCLGYCHLLHLRDAAACLKCCEALRQLETPQAAHPAVALLAFQAFMAQGSLEQAEQEATGIAVNDASSRDACLAVLLELLQAPEATAQLKPVLELVLGRFPADSTILTAFTEHALEVAAAAGNASTAPSLNSTGPAAMLAQRTGSAAASAAAAAQQQQQQLLEVLVLEQLERADEARTAAMKDEDLSYRLREALYNHAAGKFRSKDFQAAVKFFAATLEVCEERVKGRVARALAVCHLGLGQLSQSLSYCGIAEAYEPGRIATSFIRFKLLLSQGDQAGVLAELQHMARCSDFCHHMLWIAVKESNASSHPSNIPIAKAALQQLLALVQARRDGDASAELGSEDGFALTEADVLKTMVKVHQQELDDSMQRKAAAAEAAEAAGSTLLPDQQQQQAELQQLQASVEACISGLSEVLNTALQRLRRLGLEGFAGAGEEGSVLQLVEWLSTSSYNAGVVASLMDDYQGSAVLMHTSAQLMALLPSQGPKQLKLQKTAYALAAAAGLQVHEAMPQHAGSLKLASKMLASSAAVTAKLGQAAISDMGAEAYDLQLHFRIALYQNNASEMVAVAGRMAEHPGVGHEYMFKLYEWSCKPPNTHPEVAVAALEGCLRKLMAVPQPNYGRVALVLRLLIQRASSDAAKLHLYREACGILSTLQPGAYPAQEAAWLVGDAWRCGSMHARFGRHSQAAAFMEVALELLPICPMHQQQKPLLMQRLEQERAAAAAAGGVTAAVRPGITGCA</sequence>
<dbReference type="EMBL" id="CP126218">
    <property type="protein sequence ID" value="WIA20293.1"/>
    <property type="molecule type" value="Genomic_DNA"/>
</dbReference>
<dbReference type="PANTHER" id="PTHR40375">
    <property type="entry name" value="SPORULATION-SPECIFIC PROTEIN 22"/>
    <property type="match status" value="1"/>
</dbReference>
<evidence type="ECO:0008006" key="3">
    <source>
        <dbReference type="Google" id="ProtNLM"/>
    </source>
</evidence>
<dbReference type="SUPFAM" id="SSF48452">
    <property type="entry name" value="TPR-like"/>
    <property type="match status" value="1"/>
</dbReference>
<dbReference type="InterPro" id="IPR011990">
    <property type="entry name" value="TPR-like_helical_dom_sf"/>
</dbReference>
<dbReference type="InterPro" id="IPR039057">
    <property type="entry name" value="Spo22/ZIP4"/>
</dbReference>
<proteinExistence type="predicted"/>
<accession>A0ABY8UFM3</accession>
<name>A0ABY8UFM3_TETOB</name>
<protein>
    <recommendedName>
        <fullName evidence="3">Protein ZIP4 homolog</fullName>
    </recommendedName>
</protein>
<keyword evidence="2" id="KW-1185">Reference proteome</keyword>
<reference evidence="1 2" key="1">
    <citation type="submission" date="2023-05" db="EMBL/GenBank/DDBJ databases">
        <title>A 100% complete, gapless, phased diploid assembly of the Scenedesmus obliquus UTEX 3031 genome.</title>
        <authorList>
            <person name="Biondi T.C."/>
            <person name="Hanschen E.R."/>
            <person name="Kwon T."/>
            <person name="Eng W."/>
            <person name="Kruse C.P.S."/>
            <person name="Koehler S.I."/>
            <person name="Kunde Y."/>
            <person name="Gleasner C.D."/>
            <person name="You Mak K.T."/>
            <person name="Polle J."/>
            <person name="Hovde B.T."/>
            <person name="Starkenburg S.R."/>
        </authorList>
    </citation>
    <scope>NUCLEOTIDE SEQUENCE [LARGE SCALE GENOMIC DNA]</scope>
    <source>
        <strain evidence="1 2">DOE0152z</strain>
    </source>
</reference>
<organism evidence="1 2">
    <name type="scientific">Tetradesmus obliquus</name>
    <name type="common">Green alga</name>
    <name type="synonym">Acutodesmus obliquus</name>
    <dbReference type="NCBI Taxonomy" id="3088"/>
    <lineage>
        <taxon>Eukaryota</taxon>
        <taxon>Viridiplantae</taxon>
        <taxon>Chlorophyta</taxon>
        <taxon>core chlorophytes</taxon>
        <taxon>Chlorophyceae</taxon>
        <taxon>CS clade</taxon>
        <taxon>Sphaeropleales</taxon>
        <taxon>Scenedesmaceae</taxon>
        <taxon>Tetradesmus</taxon>
    </lineage>
</organism>
<evidence type="ECO:0000313" key="1">
    <source>
        <dbReference type="EMBL" id="WIA20293.1"/>
    </source>
</evidence>